<protein>
    <recommendedName>
        <fullName evidence="3">IC97/Casc1 N-terminal domain-containing protein</fullName>
    </recommendedName>
</protein>
<comment type="similarity">
    <text evidence="1">Belongs to the DNAI7 family.</text>
</comment>
<reference evidence="4 5" key="1">
    <citation type="submission" date="2019-04" db="EMBL/GenBank/DDBJ databases">
        <title>Annotation for the trematode Fasciola gigantica.</title>
        <authorList>
            <person name="Choi Y.-J."/>
        </authorList>
    </citation>
    <scope>NUCLEOTIDE SEQUENCE [LARGE SCALE GENOMIC DNA]</scope>
    <source>
        <strain evidence="4">Uganda_cow_1</strain>
    </source>
</reference>
<dbReference type="InterPro" id="IPR031826">
    <property type="entry name" value="IC97/Casc1_N"/>
</dbReference>
<feature type="compositionally biased region" description="Polar residues" evidence="2">
    <location>
        <begin position="559"/>
        <end position="568"/>
    </location>
</feature>
<evidence type="ECO:0000313" key="4">
    <source>
        <dbReference type="EMBL" id="TPP67512.1"/>
    </source>
</evidence>
<feature type="region of interest" description="Disordered" evidence="2">
    <location>
        <begin position="413"/>
        <end position="439"/>
    </location>
</feature>
<feature type="domain" description="IC97/Casc1 N-terminal" evidence="3">
    <location>
        <begin position="19"/>
        <end position="220"/>
    </location>
</feature>
<comment type="caution">
    <text evidence="4">The sequence shown here is derived from an EMBL/GenBank/DDBJ whole genome shotgun (WGS) entry which is preliminary data.</text>
</comment>
<feature type="compositionally biased region" description="Basic and acidic residues" evidence="2">
    <location>
        <begin position="430"/>
        <end position="439"/>
    </location>
</feature>
<dbReference type="STRING" id="46835.A0A504Z008"/>
<dbReference type="GO" id="GO:0005930">
    <property type="term" value="C:axoneme"/>
    <property type="evidence" value="ECO:0007669"/>
    <property type="project" value="TreeGrafter"/>
</dbReference>
<dbReference type="GO" id="GO:0008017">
    <property type="term" value="F:microtubule binding"/>
    <property type="evidence" value="ECO:0007669"/>
    <property type="project" value="TreeGrafter"/>
</dbReference>
<feature type="compositionally biased region" description="Basic and acidic residues" evidence="2">
    <location>
        <begin position="1"/>
        <end position="44"/>
    </location>
</feature>
<dbReference type="InterPro" id="IPR023247">
    <property type="entry name" value="IC97/Dnai7-like"/>
</dbReference>
<dbReference type="GO" id="GO:0048487">
    <property type="term" value="F:beta-tubulin binding"/>
    <property type="evidence" value="ECO:0007669"/>
    <property type="project" value="TreeGrafter"/>
</dbReference>
<feature type="region of interest" description="Disordered" evidence="2">
    <location>
        <begin position="558"/>
        <end position="600"/>
    </location>
</feature>
<dbReference type="PRINTS" id="PR02043">
    <property type="entry name" value="CANCERSCCP1"/>
</dbReference>
<dbReference type="Pfam" id="PF15927">
    <property type="entry name" value="Casc1_N"/>
    <property type="match status" value="1"/>
</dbReference>
<sequence>MPKKSAKSDRKKKEEEEKKRQEEEAARILAEQEEKERQIKEREERHKRRITEKEELKKRKIELDETREILQEQRVRLEQLEAERRNEYSWKRYFRCDGSPNPSIEKEVNTFMSLWRMDETRLTMEEVMDESVHSLRLIDELRTLVADVGDNEEDNQTLITYRRTMHELRQLVHEKLDRATIETLSRAVHYADHETSNLQKTWRNDWIAVCIWANLSKNPRIRQFTFPDVDITFDIPKFLTLSDCSFLISFMKFDNYSVECASYTPCRVQKKVVLPPPPTAPRVDEAITRSITEFPETDAIEKSTTEEMHLDLLADFQKAGTNDETEEAAAETEEFIEPPAEDLVPTPEPDEWERAPLCSDAVDLGEYHVIGGVIRFDLLTLPRQPKSGRGWTITTCVRPPKLTPFEYIVDAPQKASQSSATQETLINGPNKEERKDEKPPVQVKFKLPLCLVIAEEPLLARWDPEVNQWRKSGIELEHFKEDENLIVMRTSVFGTMAIFQDFHINMPFQAWELRPLPLRSNPNVVAAQSISGTTNDYVSGTVDQGPMASTFSVPVYRSHTAQRQNPNSGEPPKDVAHSASAVDATATEQSRDRPPSEIPESVVILGPVPTLGLSDEVYLSELPETNQCILTITGGLTELRLHILGERIAVLPTLPEARDFSETGENAAPVTSAGGPSITAASGTGGAAAGGTGAGVNETEAVNAEMPNYHKHELTHLIGRWFTPDELITVLQLSGVNMFPREDSVCRVECLDKNPITEQRLYEQMALLSPAFAFGWSRWNAECSDRDTIIVTAVEHVDKEDTVDEDTWSVYAMTRKKVTRLKMKEYDEIFDKTEDNKQEFHADFYHMFMDIGSEEAKRRIRKIDLKYLKTVKQMLQATRLAVFS</sequence>
<evidence type="ECO:0000259" key="3">
    <source>
        <dbReference type="Pfam" id="PF15927"/>
    </source>
</evidence>
<dbReference type="OrthoDB" id="297923at2759"/>
<dbReference type="AlphaFoldDB" id="A0A504Z008"/>
<name>A0A504Z008_FASGI</name>
<dbReference type="PANTHER" id="PTHR20929">
    <property type="entry name" value="LUNG ADENOMA SUSCEPTIBILITY 1-RELATED"/>
    <property type="match status" value="1"/>
</dbReference>
<keyword evidence="5" id="KW-1185">Reference proteome</keyword>
<dbReference type="EMBL" id="SUNJ01000593">
    <property type="protein sequence ID" value="TPP67512.1"/>
    <property type="molecule type" value="Genomic_DNA"/>
</dbReference>
<feature type="compositionally biased region" description="Polar residues" evidence="2">
    <location>
        <begin position="414"/>
        <end position="427"/>
    </location>
</feature>
<evidence type="ECO:0000256" key="1">
    <source>
        <dbReference type="ARBA" id="ARBA00024332"/>
    </source>
</evidence>
<evidence type="ECO:0000313" key="5">
    <source>
        <dbReference type="Proteomes" id="UP000316759"/>
    </source>
</evidence>
<dbReference type="Proteomes" id="UP000316759">
    <property type="component" value="Unassembled WGS sequence"/>
</dbReference>
<evidence type="ECO:0000256" key="2">
    <source>
        <dbReference type="SAM" id="MobiDB-lite"/>
    </source>
</evidence>
<organism evidence="4 5">
    <name type="scientific">Fasciola gigantica</name>
    <name type="common">Giant liver fluke</name>
    <dbReference type="NCBI Taxonomy" id="46835"/>
    <lineage>
        <taxon>Eukaryota</taxon>
        <taxon>Metazoa</taxon>
        <taxon>Spiralia</taxon>
        <taxon>Lophotrochozoa</taxon>
        <taxon>Platyhelminthes</taxon>
        <taxon>Trematoda</taxon>
        <taxon>Digenea</taxon>
        <taxon>Plagiorchiida</taxon>
        <taxon>Echinostomata</taxon>
        <taxon>Echinostomatoidea</taxon>
        <taxon>Fasciolidae</taxon>
        <taxon>Fasciola</taxon>
    </lineage>
</organism>
<dbReference type="PANTHER" id="PTHR20929:SF11">
    <property type="entry name" value="DYNEIN AXONEMAL INTERMEDIATE CHAIN 7"/>
    <property type="match status" value="1"/>
</dbReference>
<feature type="region of interest" description="Disordered" evidence="2">
    <location>
        <begin position="1"/>
        <end position="51"/>
    </location>
</feature>
<accession>A0A504Z008</accession>
<proteinExistence type="inferred from homology"/>
<gene>
    <name evidence="4" type="ORF">FGIG_07989</name>
</gene>